<evidence type="ECO:0000313" key="1">
    <source>
        <dbReference type="EMBL" id="GAH89013.1"/>
    </source>
</evidence>
<evidence type="ECO:0008006" key="2">
    <source>
        <dbReference type="Google" id="ProtNLM"/>
    </source>
</evidence>
<dbReference type="EMBL" id="BARU01040246">
    <property type="protein sequence ID" value="GAH89013.1"/>
    <property type="molecule type" value="Genomic_DNA"/>
</dbReference>
<dbReference type="Gene3D" id="3.40.50.1010">
    <property type="entry name" value="5'-nuclease"/>
    <property type="match status" value="1"/>
</dbReference>
<reference evidence="1" key="1">
    <citation type="journal article" date="2014" name="Front. Microbiol.">
        <title>High frequency of phylogenetically diverse reductive dehalogenase-homologous genes in deep subseafloor sedimentary metagenomes.</title>
        <authorList>
            <person name="Kawai M."/>
            <person name="Futagami T."/>
            <person name="Toyoda A."/>
            <person name="Takaki Y."/>
            <person name="Nishi S."/>
            <person name="Hori S."/>
            <person name="Arai W."/>
            <person name="Tsubouchi T."/>
            <person name="Morono Y."/>
            <person name="Uchiyama I."/>
            <person name="Ito T."/>
            <person name="Fujiyama A."/>
            <person name="Inagaki F."/>
            <person name="Takami H."/>
        </authorList>
    </citation>
    <scope>NUCLEOTIDE SEQUENCE</scope>
    <source>
        <strain evidence="1">Expedition CK06-06</strain>
    </source>
</reference>
<organism evidence="1">
    <name type="scientific">marine sediment metagenome</name>
    <dbReference type="NCBI Taxonomy" id="412755"/>
    <lineage>
        <taxon>unclassified sequences</taxon>
        <taxon>metagenomes</taxon>
        <taxon>ecological metagenomes</taxon>
    </lineage>
</organism>
<sequence>GLLLGDGLIAAMALLYGGQLVTGNSRHFDYIPSLSLLVPPYRIKP</sequence>
<gene>
    <name evidence="1" type="ORF">S03H2_62247</name>
</gene>
<dbReference type="InterPro" id="IPR029060">
    <property type="entry name" value="PIN-like_dom_sf"/>
</dbReference>
<dbReference type="SUPFAM" id="SSF88723">
    <property type="entry name" value="PIN domain-like"/>
    <property type="match status" value="1"/>
</dbReference>
<feature type="non-terminal residue" evidence="1">
    <location>
        <position position="1"/>
    </location>
</feature>
<proteinExistence type="predicted"/>
<accession>X1L4E4</accession>
<comment type="caution">
    <text evidence="1">The sequence shown here is derived from an EMBL/GenBank/DDBJ whole genome shotgun (WGS) entry which is preliminary data.</text>
</comment>
<name>X1L4E4_9ZZZZ</name>
<protein>
    <recommendedName>
        <fullName evidence="2">PIN domain-containing protein</fullName>
    </recommendedName>
</protein>
<dbReference type="AlphaFoldDB" id="X1L4E4"/>